<dbReference type="EMBL" id="JAGGKC010000029">
    <property type="protein sequence ID" value="MBP1920374.1"/>
    <property type="molecule type" value="Genomic_DNA"/>
</dbReference>
<accession>A0ABS4G752</accession>
<organism evidence="1 2">
    <name type="scientific">Youngiibacter multivorans</name>
    <dbReference type="NCBI Taxonomy" id="937251"/>
    <lineage>
        <taxon>Bacteria</taxon>
        <taxon>Bacillati</taxon>
        <taxon>Bacillota</taxon>
        <taxon>Clostridia</taxon>
        <taxon>Eubacteriales</taxon>
        <taxon>Clostridiaceae</taxon>
        <taxon>Youngiibacter</taxon>
    </lineage>
</organism>
<dbReference type="RefSeq" id="WP_209460551.1">
    <property type="nucleotide sequence ID" value="NZ_JAGGKC010000029.1"/>
</dbReference>
<dbReference type="Proteomes" id="UP001519271">
    <property type="component" value="Unassembled WGS sequence"/>
</dbReference>
<evidence type="ECO:0000313" key="2">
    <source>
        <dbReference type="Proteomes" id="UP001519271"/>
    </source>
</evidence>
<gene>
    <name evidence="1" type="ORF">J2Z34_002885</name>
</gene>
<proteinExistence type="predicted"/>
<reference evidence="1 2" key="1">
    <citation type="submission" date="2021-03" db="EMBL/GenBank/DDBJ databases">
        <title>Genomic Encyclopedia of Type Strains, Phase IV (KMG-IV): sequencing the most valuable type-strain genomes for metagenomic binning, comparative biology and taxonomic classification.</title>
        <authorList>
            <person name="Goeker M."/>
        </authorList>
    </citation>
    <scope>NUCLEOTIDE SEQUENCE [LARGE SCALE GENOMIC DNA]</scope>
    <source>
        <strain evidence="1 2">DSM 6139</strain>
    </source>
</reference>
<protein>
    <recommendedName>
        <fullName evidence="3">Tail assembly chaperone</fullName>
    </recommendedName>
</protein>
<comment type="caution">
    <text evidence="1">The sequence shown here is derived from an EMBL/GenBank/DDBJ whole genome shotgun (WGS) entry which is preliminary data.</text>
</comment>
<evidence type="ECO:0008006" key="3">
    <source>
        <dbReference type="Google" id="ProtNLM"/>
    </source>
</evidence>
<sequence length="114" mass="12841">MKGNELKDRGIKFRLGEKEYELKFNLNTFCELEEIYGDLNKAFDDLQRMKIKAVRALVYAAVKVEDERVTLKNVGSMLGLDDLERLGTVINEALSIAMPEVDETSGEVTATQVP</sequence>
<name>A0ABS4G752_9CLOT</name>
<keyword evidence="2" id="KW-1185">Reference proteome</keyword>
<evidence type="ECO:0000313" key="1">
    <source>
        <dbReference type="EMBL" id="MBP1920374.1"/>
    </source>
</evidence>